<evidence type="ECO:0000313" key="1">
    <source>
        <dbReference type="EMBL" id="VDC33562.1"/>
    </source>
</evidence>
<reference evidence="1 2" key="1">
    <citation type="submission" date="2018-11" db="EMBL/GenBank/DDBJ databases">
        <authorList>
            <person name="Criscuolo A."/>
        </authorList>
    </citation>
    <scope>NUCLEOTIDE SEQUENCE [LARGE SCALE GENOMIC DNA]</scope>
    <source>
        <strain evidence="1">ATB-66</strain>
    </source>
</reference>
<evidence type="ECO:0008006" key="3">
    <source>
        <dbReference type="Google" id="ProtNLM"/>
    </source>
</evidence>
<sequence length="263" mass="29732">MSLSKELQTLKEFRCDDRCVLSVYLNTNPADPEQLNGAWKIHLKNGFSRFDEYLAASEDKELKAYKAVKDKVVKEIEKNQSDLSKGVVIFAANDPEIWSVHFVQVPVKTSFHWENHPVTEELEYMLKAYPEAGIVLPSFGEVRILDTAMGVVKDELTFAFDSGLEVWSEQKGVKSSIQRGTGEGHSDGFDHRLKENLERFYKGMGSTVEKLKKERGWKEIHIAGEAELANSFAKTLREKPQSCIYKNLNNVAAGKVLAAVFEK</sequence>
<dbReference type="OrthoDB" id="5241360at2"/>
<dbReference type="AlphaFoldDB" id="A0A3P5XWM0"/>
<accession>A0A3P5XWM0</accession>
<dbReference type="InterPro" id="IPR040983">
    <property type="entry name" value="Bact_RF_family5"/>
</dbReference>
<dbReference type="EMBL" id="UXAV01000045">
    <property type="protein sequence ID" value="VDC33562.1"/>
    <property type="molecule type" value="Genomic_DNA"/>
</dbReference>
<dbReference type="RefSeq" id="WP_124071776.1">
    <property type="nucleotide sequence ID" value="NZ_CBCRXF010000004.1"/>
</dbReference>
<name>A0A3P5XWM0_9BACL</name>
<dbReference type="Pfam" id="PF18846">
    <property type="entry name" value="baeRF_family5"/>
    <property type="match status" value="1"/>
</dbReference>
<keyword evidence="2" id="KW-1185">Reference proteome</keyword>
<proteinExistence type="predicted"/>
<gene>
    <name evidence="1" type="ORF">FILTAD_02972</name>
</gene>
<evidence type="ECO:0000313" key="2">
    <source>
        <dbReference type="Proteomes" id="UP000270468"/>
    </source>
</evidence>
<protein>
    <recommendedName>
        <fullName evidence="3">Antiporter</fullName>
    </recommendedName>
</protein>
<organism evidence="1 2">
    <name type="scientific">Filibacter tadaridae</name>
    <dbReference type="NCBI Taxonomy" id="2483811"/>
    <lineage>
        <taxon>Bacteria</taxon>
        <taxon>Bacillati</taxon>
        <taxon>Bacillota</taxon>
        <taxon>Bacilli</taxon>
        <taxon>Bacillales</taxon>
        <taxon>Caryophanaceae</taxon>
        <taxon>Filibacter</taxon>
    </lineage>
</organism>
<dbReference type="Proteomes" id="UP000270468">
    <property type="component" value="Unassembled WGS sequence"/>
</dbReference>